<proteinExistence type="predicted"/>
<organism evidence="8 9">
    <name type="scientific">Yeosuana aromativorans</name>
    <dbReference type="NCBI Taxonomy" id="288019"/>
    <lineage>
        <taxon>Bacteria</taxon>
        <taxon>Pseudomonadati</taxon>
        <taxon>Bacteroidota</taxon>
        <taxon>Flavobacteriia</taxon>
        <taxon>Flavobacteriales</taxon>
        <taxon>Flavobacteriaceae</taxon>
        <taxon>Yeosuana</taxon>
    </lineage>
</organism>
<sequence length="282" mass="31087">MIAKGVMPDKISPSALVVIRLIGAGFLFWMIKLFVRESIDKTDYLRIILCGLLGAAVNMLLFFHGLSLTSPIDASIISTSIPVMVLIFSAFILKERITNYKLMGITIGGLGAFLLVWYGNKTEGTSSLLGNLMVFGNTCFYALYLVLIKPLMIKYNPISVISWVFLVGFIFVLPFGIDDLIHTDFGAFTLQTYLGVGFVVIGTTFLTYLFNIYALQHVASSVAGSYVYLQPAVSFILVTVVSVLYSDTIYKSDINLVKIISCLLVICGVYLVSKKPKPKHIN</sequence>
<feature type="transmembrane region" description="Helical" evidence="6">
    <location>
        <begin position="226"/>
        <end position="244"/>
    </location>
</feature>
<evidence type="ECO:0000256" key="6">
    <source>
        <dbReference type="SAM" id="Phobius"/>
    </source>
</evidence>
<evidence type="ECO:0000256" key="3">
    <source>
        <dbReference type="ARBA" id="ARBA00022692"/>
    </source>
</evidence>
<reference evidence="8" key="2">
    <citation type="submission" date="2020-09" db="EMBL/GenBank/DDBJ databases">
        <authorList>
            <person name="Sun Q."/>
            <person name="Ohkuma M."/>
        </authorList>
    </citation>
    <scope>NUCLEOTIDE SEQUENCE</scope>
    <source>
        <strain evidence="8">JCM 12862</strain>
    </source>
</reference>
<feature type="transmembrane region" description="Helical" evidence="6">
    <location>
        <begin position="130"/>
        <end position="148"/>
    </location>
</feature>
<dbReference type="InterPro" id="IPR000620">
    <property type="entry name" value="EamA_dom"/>
</dbReference>
<feature type="transmembrane region" description="Helical" evidence="6">
    <location>
        <begin position="100"/>
        <end position="118"/>
    </location>
</feature>
<feature type="domain" description="EamA" evidence="7">
    <location>
        <begin position="7"/>
        <end position="116"/>
    </location>
</feature>
<dbReference type="SUPFAM" id="SSF103481">
    <property type="entry name" value="Multidrug resistance efflux transporter EmrE"/>
    <property type="match status" value="2"/>
</dbReference>
<accession>A0A8J3FGQ5</accession>
<evidence type="ECO:0000259" key="7">
    <source>
        <dbReference type="Pfam" id="PF00892"/>
    </source>
</evidence>
<name>A0A8J3FGQ5_9FLAO</name>
<gene>
    <name evidence="8" type="ORF">GCM10007962_16570</name>
</gene>
<feature type="transmembrane region" description="Helical" evidence="6">
    <location>
        <begin position="72"/>
        <end position="93"/>
    </location>
</feature>
<dbReference type="InterPro" id="IPR037185">
    <property type="entry name" value="EmrE-like"/>
</dbReference>
<keyword evidence="3 6" id="KW-0812">Transmembrane</keyword>
<dbReference type="AlphaFoldDB" id="A0A8J3FGQ5"/>
<dbReference type="GO" id="GO:0005886">
    <property type="term" value="C:plasma membrane"/>
    <property type="evidence" value="ECO:0007669"/>
    <property type="project" value="UniProtKB-SubCell"/>
</dbReference>
<feature type="transmembrane region" description="Helical" evidence="6">
    <location>
        <begin position="192"/>
        <end position="214"/>
    </location>
</feature>
<dbReference type="PANTHER" id="PTHR32322">
    <property type="entry name" value="INNER MEMBRANE TRANSPORTER"/>
    <property type="match status" value="1"/>
</dbReference>
<dbReference type="InterPro" id="IPR050638">
    <property type="entry name" value="AA-Vitamin_Transporters"/>
</dbReference>
<evidence type="ECO:0000256" key="5">
    <source>
        <dbReference type="ARBA" id="ARBA00023136"/>
    </source>
</evidence>
<keyword evidence="4 6" id="KW-1133">Transmembrane helix</keyword>
<evidence type="ECO:0000313" key="8">
    <source>
        <dbReference type="EMBL" id="GGK23047.1"/>
    </source>
</evidence>
<reference evidence="8" key="1">
    <citation type="journal article" date="2014" name="Int. J. Syst. Evol. Microbiol.">
        <title>Complete genome sequence of Corynebacterium casei LMG S-19264T (=DSM 44701T), isolated from a smear-ripened cheese.</title>
        <authorList>
            <consortium name="US DOE Joint Genome Institute (JGI-PGF)"/>
            <person name="Walter F."/>
            <person name="Albersmeier A."/>
            <person name="Kalinowski J."/>
            <person name="Ruckert C."/>
        </authorList>
    </citation>
    <scope>NUCLEOTIDE SEQUENCE</scope>
    <source>
        <strain evidence="8">JCM 12862</strain>
    </source>
</reference>
<keyword evidence="9" id="KW-1185">Reference proteome</keyword>
<dbReference type="EMBL" id="BMNR01000003">
    <property type="protein sequence ID" value="GGK23047.1"/>
    <property type="molecule type" value="Genomic_DNA"/>
</dbReference>
<protein>
    <submittedName>
        <fullName evidence="8">Multidrug transporter</fullName>
    </submittedName>
</protein>
<feature type="transmembrane region" description="Helical" evidence="6">
    <location>
        <begin position="15"/>
        <end position="35"/>
    </location>
</feature>
<keyword evidence="2" id="KW-1003">Cell membrane</keyword>
<evidence type="ECO:0000313" key="9">
    <source>
        <dbReference type="Proteomes" id="UP000612329"/>
    </source>
</evidence>
<evidence type="ECO:0000256" key="2">
    <source>
        <dbReference type="ARBA" id="ARBA00022475"/>
    </source>
</evidence>
<dbReference type="PANTHER" id="PTHR32322:SF18">
    <property type="entry name" value="S-ADENOSYLMETHIONINE_S-ADENOSYLHOMOCYSTEINE TRANSPORTER"/>
    <property type="match status" value="1"/>
</dbReference>
<comment type="subcellular location">
    <subcellularLocation>
        <location evidence="1">Cell membrane</location>
        <topology evidence="1">Multi-pass membrane protein</topology>
    </subcellularLocation>
</comment>
<keyword evidence="5 6" id="KW-0472">Membrane</keyword>
<feature type="transmembrane region" description="Helical" evidence="6">
    <location>
        <begin position="47"/>
        <end position="66"/>
    </location>
</feature>
<comment type="caution">
    <text evidence="8">The sequence shown here is derived from an EMBL/GenBank/DDBJ whole genome shotgun (WGS) entry which is preliminary data.</text>
</comment>
<dbReference type="Pfam" id="PF00892">
    <property type="entry name" value="EamA"/>
    <property type="match status" value="2"/>
</dbReference>
<evidence type="ECO:0000256" key="4">
    <source>
        <dbReference type="ARBA" id="ARBA00022989"/>
    </source>
</evidence>
<feature type="transmembrane region" description="Helical" evidence="6">
    <location>
        <begin position="160"/>
        <end position="177"/>
    </location>
</feature>
<feature type="domain" description="EamA" evidence="7">
    <location>
        <begin position="129"/>
        <end position="273"/>
    </location>
</feature>
<evidence type="ECO:0000256" key="1">
    <source>
        <dbReference type="ARBA" id="ARBA00004651"/>
    </source>
</evidence>
<feature type="transmembrane region" description="Helical" evidence="6">
    <location>
        <begin position="256"/>
        <end position="273"/>
    </location>
</feature>
<dbReference type="Proteomes" id="UP000612329">
    <property type="component" value="Unassembled WGS sequence"/>
</dbReference>